<dbReference type="Proteomes" id="UP001054945">
    <property type="component" value="Unassembled WGS sequence"/>
</dbReference>
<name>A0AAV4VCD6_CAEEX</name>
<dbReference type="AlphaFoldDB" id="A0AAV4VCD6"/>
<dbReference type="EMBL" id="BPLR01014281">
    <property type="protein sequence ID" value="GIY67782.1"/>
    <property type="molecule type" value="Genomic_DNA"/>
</dbReference>
<reference evidence="1 2" key="1">
    <citation type="submission" date="2021-06" db="EMBL/GenBank/DDBJ databases">
        <title>Caerostris extrusa draft genome.</title>
        <authorList>
            <person name="Kono N."/>
            <person name="Arakawa K."/>
        </authorList>
    </citation>
    <scope>NUCLEOTIDE SEQUENCE [LARGE SCALE GENOMIC DNA]</scope>
</reference>
<comment type="caution">
    <text evidence="1">The sequence shown here is derived from an EMBL/GenBank/DDBJ whole genome shotgun (WGS) entry which is preliminary data.</text>
</comment>
<sequence>MGDDSRKPKCLLDILLKLHIEDQVLDEEGVRQEADTFNGDVSRVDSHNGTTPVTNSQDRYATHVFAEAAKKL</sequence>
<accession>A0AAV4VCD6</accession>
<gene>
    <name evidence="1" type="ORF">CEXT_338141</name>
</gene>
<protein>
    <submittedName>
        <fullName evidence="1">Uncharacterized protein</fullName>
    </submittedName>
</protein>
<proteinExistence type="predicted"/>
<keyword evidence="2" id="KW-1185">Reference proteome</keyword>
<organism evidence="1 2">
    <name type="scientific">Caerostris extrusa</name>
    <name type="common">Bark spider</name>
    <name type="synonym">Caerostris bankana</name>
    <dbReference type="NCBI Taxonomy" id="172846"/>
    <lineage>
        <taxon>Eukaryota</taxon>
        <taxon>Metazoa</taxon>
        <taxon>Ecdysozoa</taxon>
        <taxon>Arthropoda</taxon>
        <taxon>Chelicerata</taxon>
        <taxon>Arachnida</taxon>
        <taxon>Araneae</taxon>
        <taxon>Araneomorphae</taxon>
        <taxon>Entelegynae</taxon>
        <taxon>Araneoidea</taxon>
        <taxon>Araneidae</taxon>
        <taxon>Caerostris</taxon>
    </lineage>
</organism>
<evidence type="ECO:0000313" key="2">
    <source>
        <dbReference type="Proteomes" id="UP001054945"/>
    </source>
</evidence>
<evidence type="ECO:0000313" key="1">
    <source>
        <dbReference type="EMBL" id="GIY67782.1"/>
    </source>
</evidence>